<protein>
    <submittedName>
        <fullName evidence="3">Uncharacterized protein</fullName>
    </submittedName>
</protein>
<reference evidence="3" key="2">
    <citation type="submission" date="2017-06" db="EMBL/GenBank/DDBJ databases">
        <title>The pomegranate genome and the genomics of punicalagin biosynthesis.</title>
        <authorList>
            <person name="Xu C."/>
        </authorList>
    </citation>
    <scope>NUCLEOTIDE SEQUENCE [LARGE SCALE GENOMIC DNA]</scope>
    <source>
        <tissue evidence="3">Fresh leaf</tissue>
    </source>
</reference>
<evidence type="ECO:0000313" key="4">
    <source>
        <dbReference type="EMBL" id="PKI49063.1"/>
    </source>
</evidence>
<accession>A0A218W1H0</accession>
<gene>
    <name evidence="3" type="ORF">CDL15_Pgr015548</name>
    <name evidence="4" type="ORF">CRG98_030515</name>
</gene>
<proteinExistence type="predicted"/>
<feature type="transmembrane region" description="Helical" evidence="2">
    <location>
        <begin position="32"/>
        <end position="50"/>
    </location>
</feature>
<evidence type="ECO:0000256" key="1">
    <source>
        <dbReference type="SAM" id="MobiDB-lite"/>
    </source>
</evidence>
<keyword evidence="6" id="KW-1185">Reference proteome</keyword>
<keyword evidence="2" id="KW-0812">Transmembrane</keyword>
<feature type="region of interest" description="Disordered" evidence="1">
    <location>
        <begin position="1"/>
        <end position="22"/>
    </location>
</feature>
<keyword evidence="2" id="KW-1133">Transmembrane helix</keyword>
<dbReference type="STRING" id="22663.A0A218W1H0"/>
<feature type="region of interest" description="Disordered" evidence="1">
    <location>
        <begin position="53"/>
        <end position="77"/>
    </location>
</feature>
<organism evidence="3 5">
    <name type="scientific">Punica granatum</name>
    <name type="common">Pomegranate</name>
    <dbReference type="NCBI Taxonomy" id="22663"/>
    <lineage>
        <taxon>Eukaryota</taxon>
        <taxon>Viridiplantae</taxon>
        <taxon>Streptophyta</taxon>
        <taxon>Embryophyta</taxon>
        <taxon>Tracheophyta</taxon>
        <taxon>Spermatophyta</taxon>
        <taxon>Magnoliopsida</taxon>
        <taxon>eudicotyledons</taxon>
        <taxon>Gunneridae</taxon>
        <taxon>Pentapetalae</taxon>
        <taxon>rosids</taxon>
        <taxon>malvids</taxon>
        <taxon>Myrtales</taxon>
        <taxon>Lythraceae</taxon>
        <taxon>Punica</taxon>
    </lineage>
</organism>
<evidence type="ECO:0000256" key="2">
    <source>
        <dbReference type="SAM" id="Phobius"/>
    </source>
</evidence>
<evidence type="ECO:0000313" key="5">
    <source>
        <dbReference type="Proteomes" id="UP000197138"/>
    </source>
</evidence>
<evidence type="ECO:0000313" key="3">
    <source>
        <dbReference type="EMBL" id="OWM66121.1"/>
    </source>
</evidence>
<dbReference type="PANTHER" id="PTHR34364">
    <property type="entry name" value="WAS/WASL-INTERACTING FAMILY PROTEIN"/>
    <property type="match status" value="1"/>
</dbReference>
<keyword evidence="2" id="KW-0472">Membrane</keyword>
<feature type="compositionally biased region" description="Pro residues" evidence="1">
    <location>
        <begin position="1"/>
        <end position="20"/>
    </location>
</feature>
<reference evidence="4 6" key="3">
    <citation type="submission" date="2017-11" db="EMBL/GenBank/DDBJ databases">
        <title>De-novo sequencing of pomegranate (Punica granatum L.) genome.</title>
        <authorList>
            <person name="Akparov Z."/>
            <person name="Amiraslanov A."/>
            <person name="Hajiyeva S."/>
            <person name="Abbasov M."/>
            <person name="Kaur K."/>
            <person name="Hamwieh A."/>
            <person name="Solovyev V."/>
            <person name="Salamov A."/>
            <person name="Braich B."/>
            <person name="Kosarev P."/>
            <person name="Mahmoud A."/>
            <person name="Hajiyev E."/>
            <person name="Babayeva S."/>
            <person name="Izzatullayeva V."/>
            <person name="Mammadov A."/>
            <person name="Mammadov A."/>
            <person name="Sharifova S."/>
            <person name="Ojaghi J."/>
            <person name="Eynullazada K."/>
            <person name="Bayramov B."/>
            <person name="Abdulazimova A."/>
            <person name="Shahmuradov I."/>
        </authorList>
    </citation>
    <scope>NUCLEOTIDE SEQUENCE [LARGE SCALE GENOMIC DNA]</scope>
    <source>
        <strain evidence="4">AG2017</strain>
        <strain evidence="6">cv. AG2017</strain>
        <tissue evidence="4">Leaf</tissue>
    </source>
</reference>
<dbReference type="OrthoDB" id="1907935at2759"/>
<sequence length="157" mass="18029">MESAPRPPPPPAPPPPPEFPFPKESVTRRYKLIWRVLLISNLALGAYMFARPKKKDATRSATPVDAKKRETVEEVPVATDTSLNDWTADEDYLDAVPIAELVKVREPISEEQQRELFQWMLEEKRNLTPKNPEEKRQIDQDKAILKKFIRGKSVPSL</sequence>
<dbReference type="EMBL" id="MTKT01005556">
    <property type="protein sequence ID" value="OWM66121.1"/>
    <property type="molecule type" value="Genomic_DNA"/>
</dbReference>
<comment type="caution">
    <text evidence="3">The sequence shown here is derived from an EMBL/GenBank/DDBJ whole genome shotgun (WGS) entry which is preliminary data.</text>
</comment>
<dbReference type="Proteomes" id="UP000233551">
    <property type="component" value="Unassembled WGS sequence"/>
</dbReference>
<dbReference type="Proteomes" id="UP000197138">
    <property type="component" value="Unassembled WGS sequence"/>
</dbReference>
<reference evidence="5" key="1">
    <citation type="journal article" date="2017" name="Plant J.">
        <title>The pomegranate (Punica granatum L.) genome and the genomics of punicalagin biosynthesis.</title>
        <authorList>
            <person name="Qin G."/>
            <person name="Xu C."/>
            <person name="Ming R."/>
            <person name="Tang H."/>
            <person name="Guyot R."/>
            <person name="Kramer E.M."/>
            <person name="Hu Y."/>
            <person name="Yi X."/>
            <person name="Qi Y."/>
            <person name="Xu X."/>
            <person name="Gao Z."/>
            <person name="Pan H."/>
            <person name="Jian J."/>
            <person name="Tian Y."/>
            <person name="Yue Z."/>
            <person name="Xu Y."/>
        </authorList>
    </citation>
    <scope>NUCLEOTIDE SEQUENCE [LARGE SCALE GENOMIC DNA]</scope>
    <source>
        <strain evidence="5">cv. Dabenzi</strain>
    </source>
</reference>
<evidence type="ECO:0000313" key="6">
    <source>
        <dbReference type="Proteomes" id="UP000233551"/>
    </source>
</evidence>
<dbReference type="AlphaFoldDB" id="A0A218W1H0"/>
<dbReference type="PANTHER" id="PTHR34364:SF9">
    <property type="match status" value="1"/>
</dbReference>
<dbReference type="GeneID" id="116200885"/>
<name>A0A218W1H0_PUNGR</name>
<dbReference type="EMBL" id="PGOL01002290">
    <property type="protein sequence ID" value="PKI49063.1"/>
    <property type="molecule type" value="Genomic_DNA"/>
</dbReference>